<organism evidence="1 2">
    <name type="scientific">Teladorsagia circumcincta</name>
    <name type="common">Brown stomach worm</name>
    <name type="synonym">Ostertagia circumcincta</name>
    <dbReference type="NCBI Taxonomy" id="45464"/>
    <lineage>
        <taxon>Eukaryota</taxon>
        <taxon>Metazoa</taxon>
        <taxon>Ecdysozoa</taxon>
        <taxon>Nematoda</taxon>
        <taxon>Chromadorea</taxon>
        <taxon>Rhabditida</taxon>
        <taxon>Rhabditina</taxon>
        <taxon>Rhabditomorpha</taxon>
        <taxon>Strongyloidea</taxon>
        <taxon>Trichostrongylidae</taxon>
        <taxon>Teladorsagia</taxon>
    </lineage>
</organism>
<evidence type="ECO:0000313" key="1">
    <source>
        <dbReference type="EMBL" id="PIO56188.1"/>
    </source>
</evidence>
<proteinExistence type="predicted"/>
<gene>
    <name evidence="1" type="ORF">TELCIR_22417</name>
</gene>
<dbReference type="AlphaFoldDB" id="A0A2G9TE79"/>
<accession>A0A2G9TE79</accession>
<sequence>VLTADHLLEYKKQFFVGPKVNFTVCTARDLSVQSPVKEFWNTKYIYRFIERIDVMAEIRNSLLPLVEEVWEWGSG</sequence>
<dbReference type="Proteomes" id="UP000230423">
    <property type="component" value="Unassembled WGS sequence"/>
</dbReference>
<name>A0A2G9TE79_TELCI</name>
<reference evidence="1 2" key="1">
    <citation type="submission" date="2015-09" db="EMBL/GenBank/DDBJ databases">
        <title>Draft genome of the parasitic nematode Teladorsagia circumcincta isolate WARC Sus (inbred).</title>
        <authorList>
            <person name="Mitreva M."/>
        </authorList>
    </citation>
    <scope>NUCLEOTIDE SEQUENCE [LARGE SCALE GENOMIC DNA]</scope>
    <source>
        <strain evidence="1 2">S</strain>
    </source>
</reference>
<feature type="non-terminal residue" evidence="1">
    <location>
        <position position="1"/>
    </location>
</feature>
<keyword evidence="2" id="KW-1185">Reference proteome</keyword>
<protein>
    <submittedName>
        <fullName evidence="1">Uncharacterized protein</fullName>
    </submittedName>
</protein>
<dbReference type="EMBL" id="KZ381268">
    <property type="protein sequence ID" value="PIO56188.1"/>
    <property type="molecule type" value="Genomic_DNA"/>
</dbReference>
<evidence type="ECO:0000313" key="2">
    <source>
        <dbReference type="Proteomes" id="UP000230423"/>
    </source>
</evidence>